<comment type="caution">
    <text evidence="6">The sequence shown here is derived from an EMBL/GenBank/DDBJ whole genome shotgun (WGS) entry which is preliminary data.</text>
</comment>
<dbReference type="PANTHER" id="PTHR47245">
    <property type="entry name" value="PEPTIDYLPROLYL ISOMERASE"/>
    <property type="match status" value="1"/>
</dbReference>
<dbReference type="InterPro" id="IPR050245">
    <property type="entry name" value="PrsA_foldase"/>
</dbReference>
<gene>
    <name evidence="6" type="ORF">UU03_C0005G0005</name>
</gene>
<protein>
    <recommendedName>
        <fullName evidence="2">peptidylprolyl isomerase</fullName>
        <ecNumber evidence="2">5.2.1.8</ecNumber>
    </recommendedName>
</protein>
<evidence type="ECO:0000256" key="1">
    <source>
        <dbReference type="ARBA" id="ARBA00000971"/>
    </source>
</evidence>
<dbReference type="AlphaFoldDB" id="A0A0G0SF47"/>
<dbReference type="GO" id="GO:0003755">
    <property type="term" value="F:peptidyl-prolyl cis-trans isomerase activity"/>
    <property type="evidence" value="ECO:0007669"/>
    <property type="project" value="UniProtKB-KW"/>
</dbReference>
<sequence length="139" mass="15967">MDSLIDKTLILQEAKKSGVTISSQTLSDEVKKIEESLKAQGLELDSALKERGQTRSDLNEQIRIQKIIEIILGKNITVTEEELKTYFDSNKEAFAQGAKFEEVKAQIGEQVIQSKLFSEYQKWIVDLRNKAKVYYFVNY</sequence>
<evidence type="ECO:0000313" key="7">
    <source>
        <dbReference type="Proteomes" id="UP000034613"/>
    </source>
</evidence>
<evidence type="ECO:0000256" key="2">
    <source>
        <dbReference type="ARBA" id="ARBA00013194"/>
    </source>
</evidence>
<keyword evidence="5" id="KW-0413">Isomerase</keyword>
<dbReference type="Proteomes" id="UP000034613">
    <property type="component" value="Unassembled WGS sequence"/>
</dbReference>
<organism evidence="6 7">
    <name type="scientific">Candidatus Woesebacteria bacterium GW2011_GWA1_40_45</name>
    <dbReference type="NCBI Taxonomy" id="1618554"/>
    <lineage>
        <taxon>Bacteria</taxon>
        <taxon>Candidatus Woeseibacteriota</taxon>
    </lineage>
</organism>
<evidence type="ECO:0000313" key="6">
    <source>
        <dbReference type="EMBL" id="KKR63399.1"/>
    </source>
</evidence>
<evidence type="ECO:0000256" key="4">
    <source>
        <dbReference type="ARBA" id="ARBA00023110"/>
    </source>
</evidence>
<proteinExistence type="predicted"/>
<comment type="catalytic activity">
    <reaction evidence="1">
        <text>[protein]-peptidylproline (omega=180) = [protein]-peptidylproline (omega=0)</text>
        <dbReference type="Rhea" id="RHEA:16237"/>
        <dbReference type="Rhea" id="RHEA-COMP:10747"/>
        <dbReference type="Rhea" id="RHEA-COMP:10748"/>
        <dbReference type="ChEBI" id="CHEBI:83833"/>
        <dbReference type="ChEBI" id="CHEBI:83834"/>
        <dbReference type="EC" id="5.2.1.8"/>
    </reaction>
</comment>
<keyword evidence="3" id="KW-0732">Signal</keyword>
<reference evidence="6 7" key="1">
    <citation type="journal article" date="2015" name="Nature">
        <title>rRNA introns, odd ribosomes, and small enigmatic genomes across a large radiation of phyla.</title>
        <authorList>
            <person name="Brown C.T."/>
            <person name="Hug L.A."/>
            <person name="Thomas B.C."/>
            <person name="Sharon I."/>
            <person name="Castelle C.J."/>
            <person name="Singh A."/>
            <person name="Wilkins M.J."/>
            <person name="Williams K.H."/>
            <person name="Banfield J.F."/>
        </authorList>
    </citation>
    <scope>NUCLEOTIDE SEQUENCE [LARGE SCALE GENOMIC DNA]</scope>
</reference>
<dbReference type="Gene3D" id="1.10.4030.10">
    <property type="entry name" value="Porin chaperone SurA, peptide-binding domain"/>
    <property type="match status" value="1"/>
</dbReference>
<evidence type="ECO:0000256" key="5">
    <source>
        <dbReference type="ARBA" id="ARBA00023235"/>
    </source>
</evidence>
<evidence type="ECO:0000256" key="3">
    <source>
        <dbReference type="ARBA" id="ARBA00022729"/>
    </source>
</evidence>
<accession>A0A0G0SF47</accession>
<dbReference type="EMBL" id="LBZB01000005">
    <property type="protein sequence ID" value="KKR63399.1"/>
    <property type="molecule type" value="Genomic_DNA"/>
</dbReference>
<dbReference type="InterPro" id="IPR027304">
    <property type="entry name" value="Trigger_fact/SurA_dom_sf"/>
</dbReference>
<dbReference type="PANTHER" id="PTHR47245:SF1">
    <property type="entry name" value="FOLDASE PROTEIN PRSA"/>
    <property type="match status" value="1"/>
</dbReference>
<keyword evidence="4" id="KW-0697">Rotamase</keyword>
<dbReference type="EC" id="5.2.1.8" evidence="2"/>
<name>A0A0G0SF47_9BACT</name>
<dbReference type="SUPFAM" id="SSF109998">
    <property type="entry name" value="Triger factor/SurA peptide-binding domain-like"/>
    <property type="match status" value="1"/>
</dbReference>